<dbReference type="AlphaFoldDB" id="I7J8M8"/>
<protein>
    <submittedName>
        <fullName evidence="2">Tubulin-specific chaperone D</fullName>
    </submittedName>
</protein>
<gene>
    <name evidence="2" type="ORF">BmR1_04g06455</name>
</gene>
<reference evidence="2 3" key="2">
    <citation type="journal article" date="2013" name="PLoS ONE">
        <title>Whole genome mapping and re-organization of the nuclear and mitochondrial genomes of Babesia microti isolates.</title>
        <authorList>
            <person name="Cornillot E."/>
            <person name="Dassouli A."/>
            <person name="Garg A."/>
            <person name="Pachikara N."/>
            <person name="Randazzo S."/>
            <person name="Depoix D."/>
            <person name="Carcy B."/>
            <person name="Delbecq S."/>
            <person name="Frutos R."/>
            <person name="Silva J.C."/>
            <person name="Sutton R."/>
            <person name="Krause P.J."/>
            <person name="Mamoun C.B."/>
        </authorList>
    </citation>
    <scope>NUCLEOTIDE SEQUENCE [LARGE SCALE GENOMIC DNA]</scope>
    <source>
        <strain evidence="2 3">RI</strain>
    </source>
</reference>
<dbReference type="GO" id="GO:0007023">
    <property type="term" value="P:post-chaperonin tubulin folding pathway"/>
    <property type="evidence" value="ECO:0007669"/>
    <property type="project" value="InterPro"/>
</dbReference>
<dbReference type="InterPro" id="IPR058033">
    <property type="entry name" value="ARM_TBCD_2nd"/>
</dbReference>
<dbReference type="Pfam" id="PF25767">
    <property type="entry name" value="ARM_TBCD_2nd"/>
    <property type="match status" value="1"/>
</dbReference>
<evidence type="ECO:0000313" key="3">
    <source>
        <dbReference type="Proteomes" id="UP000002899"/>
    </source>
</evidence>
<dbReference type="KEGG" id="bmic:BmR1_04g06455"/>
<dbReference type="GO" id="GO:0000226">
    <property type="term" value="P:microtubule cytoskeleton organization"/>
    <property type="evidence" value="ECO:0007669"/>
    <property type="project" value="TreeGrafter"/>
</dbReference>
<dbReference type="GO" id="GO:0007021">
    <property type="term" value="P:tubulin complex assembly"/>
    <property type="evidence" value="ECO:0007669"/>
    <property type="project" value="InterPro"/>
</dbReference>
<evidence type="ECO:0000259" key="1">
    <source>
        <dbReference type="Pfam" id="PF25767"/>
    </source>
</evidence>
<evidence type="ECO:0000313" key="2">
    <source>
        <dbReference type="EMBL" id="CCF75488.1"/>
    </source>
</evidence>
<dbReference type="Proteomes" id="UP000002899">
    <property type="component" value="Chromosome IV"/>
</dbReference>
<dbReference type="VEuPathDB" id="PiroplasmaDB:BmR1_04g06455"/>
<dbReference type="InterPro" id="IPR033162">
    <property type="entry name" value="TBCD"/>
</dbReference>
<reference evidence="2 3" key="1">
    <citation type="journal article" date="2012" name="Nucleic Acids Res.">
        <title>Sequencing of the smallest Apicomplexan genome from the human pathogen Babesia microti.</title>
        <authorList>
            <person name="Cornillot E."/>
            <person name="Hadj-Kaddour K."/>
            <person name="Dassouli A."/>
            <person name="Noel B."/>
            <person name="Ranwez V."/>
            <person name="Vacherie B."/>
            <person name="Augagneur Y."/>
            <person name="Bres V."/>
            <person name="Duclos A."/>
            <person name="Randazzo S."/>
            <person name="Carcy B."/>
            <person name="Debierre-Grockiego F."/>
            <person name="Delbecq S."/>
            <person name="Moubri-Menage K."/>
            <person name="Shams-Eldin H."/>
            <person name="Usmani-Brown S."/>
            <person name="Bringaud F."/>
            <person name="Wincker P."/>
            <person name="Vivares C.P."/>
            <person name="Schwarz R.T."/>
            <person name="Schetters T.P."/>
            <person name="Krause P.J."/>
            <person name="Gorenflot A."/>
            <person name="Berry V."/>
            <person name="Barbe V."/>
            <person name="Ben Mamoun C."/>
        </authorList>
    </citation>
    <scope>NUCLEOTIDE SEQUENCE [LARGE SCALE GENOMIC DNA]</scope>
    <source>
        <strain evidence="2 3">RI</strain>
    </source>
</reference>
<dbReference type="GO" id="GO:0048487">
    <property type="term" value="F:beta-tubulin binding"/>
    <property type="evidence" value="ECO:0007669"/>
    <property type="project" value="InterPro"/>
</dbReference>
<reference evidence="2 3" key="3">
    <citation type="journal article" date="2016" name="Sci. Rep.">
        <title>Genome-wide diversity and gene expression profiling of Babesia microti isolates identify polymorphic genes that mediate host-pathogen interactions.</title>
        <authorList>
            <person name="Silva J.C."/>
            <person name="Cornillot E."/>
            <person name="McCracken C."/>
            <person name="Usmani-Brown S."/>
            <person name="Dwivedi A."/>
            <person name="Ifeonu O.O."/>
            <person name="Crabtree J."/>
            <person name="Gotia H.T."/>
            <person name="Virji A.Z."/>
            <person name="Reynes C."/>
            <person name="Colinge J."/>
            <person name="Kumar V."/>
            <person name="Lawres L."/>
            <person name="Pazzi J.E."/>
            <person name="Pablo J.V."/>
            <person name="Hung C."/>
            <person name="Brancato J."/>
            <person name="Kumari P."/>
            <person name="Orvis J."/>
            <person name="Tretina K."/>
            <person name="Chibucos M."/>
            <person name="Ott S."/>
            <person name="Sadzewicz L."/>
            <person name="Sengamalay N."/>
            <person name="Shetty A.C."/>
            <person name="Su Q."/>
            <person name="Tallon L."/>
            <person name="Fraser C.M."/>
            <person name="Frutos R."/>
            <person name="Molina D.M."/>
            <person name="Krause P.J."/>
            <person name="Ben Mamoun C."/>
        </authorList>
    </citation>
    <scope>NUCLEOTIDE SEQUENCE [LARGE SCALE GENOMIC DNA]</scope>
    <source>
        <strain evidence="2 3">RI</strain>
    </source>
</reference>
<dbReference type="SUPFAM" id="SSF48371">
    <property type="entry name" value="ARM repeat"/>
    <property type="match status" value="1"/>
</dbReference>
<dbReference type="Pfam" id="PF23579">
    <property type="entry name" value="ARM_TBCD"/>
    <property type="match status" value="1"/>
</dbReference>
<accession>I7J8M8</accession>
<dbReference type="GO" id="GO:0005096">
    <property type="term" value="F:GTPase activator activity"/>
    <property type="evidence" value="ECO:0007669"/>
    <property type="project" value="InterPro"/>
</dbReference>
<dbReference type="OrthoDB" id="10253476at2759"/>
<sequence length="1121" mass="128192">MHSSESLIELINNINVDSINYLNNRKFSDETLISDIIHNVQQCHKLLNHFLDNPSHIANKHPHILRPLQSLIEFTIQKYNFVDIESEVLVVLEHISELIYDCSKIYRVRKLITSFNNDIIYIEPVITAIELLIARKSSWTLLYTLTLWLSLLIMVPLNLEKLDNDGNLCKRIVKLSLYGLEQPDKIRDSCSFLLSYYLTKECYKFSDIFSSIKFSNEFIKIGAISTIKRFLKLITSETIDVQSVNKILNSIDFSNNCTTHKLYLSAKCRLMLLSLLTDNPLDVSEYVGELVSGLESQFNVIRWVAAKSLGRLSKRLGNDVALEIVSYILNLTSSHGKCLAIGEIIRSGQLTDPSKDLVDQIICVGIASLNVKPRSVKNVCNVIDSACFLFWSMAITFKPYHFTFDQKILIVQSLVNSCLFEISINSRRTASASLQEFLGRLGSTANPIPNSLEIATMLDYYSIHNQIHTYTQLSLDIANLSYHGKNYYSTSLVDHLLKYKLFHYNLNTRIMSSMCISNIHHFLPSNYVIVMIPDYIGDLYKPDKTAIEKHGILLLINSIIRFSTDNDELVSEICLIPANAEKMMLFKLGDLIRQEICNLINNIFDTIPNKLKQMEKINIGRIRPKLLHIVDVYNKIILDSLKSFSLNVQISAAQSLHHIINDDIIQNLCNTIQASGQSVNLLRGNSIALGYLPKQFVQNNYRILLKSLFNAIFIDIDRDEMGDVQFRQYCLVSIASIFDHIYDIQSIDIDIFNCLIDVLDRTCNDYDKDERGDVGSWTREISLEVIASIIYKLNNKITYDDIESIRRINFKLLYSILGSCLERLERVRSRSLWLLHCILSNTNVTSNDIKDRVYYNKNYEMYPSNSEKRCIYLPENFADKISYIGNYLSSIIKISRTVISKSLGIVTNKQYLNVGLRLDGYASIETAFNTVSILLTDNEFVIKSLYKITSLLATTEYQKTLSMLINYEIGNNIASKIISIGISDFPIDSLLALEFLIINDKVTIDITPIFDKLTCDEIKDYSYLKAKIALLLSMLISHSNSHNRLHSANILLKYLTHKYPTIRQLVVDGLVLLPFLNQKIIDLSNDFEFKLINIDNPDELSKADNAIETIRNCILDNIRVV</sequence>
<dbReference type="PANTHER" id="PTHR12658:SF0">
    <property type="entry name" value="TUBULIN-SPECIFIC CHAPERONE D"/>
    <property type="match status" value="1"/>
</dbReference>
<dbReference type="RefSeq" id="XP_012649896.1">
    <property type="nucleotide sequence ID" value="XM_012794442.1"/>
</dbReference>
<dbReference type="EMBL" id="LN871599">
    <property type="protein sequence ID" value="CCF75488.1"/>
    <property type="molecule type" value="Genomic_DNA"/>
</dbReference>
<name>I7J8M8_BABMR</name>
<dbReference type="GeneID" id="24425936"/>
<dbReference type="InterPro" id="IPR016024">
    <property type="entry name" value="ARM-type_fold"/>
</dbReference>
<feature type="domain" description="Tubulin-folding cofactor D ARM repeats" evidence="1">
    <location>
        <begin position="278"/>
        <end position="446"/>
    </location>
</feature>
<dbReference type="PANTHER" id="PTHR12658">
    <property type="entry name" value="BETA-TUBULIN COFACTOR D"/>
    <property type="match status" value="1"/>
</dbReference>
<proteinExistence type="predicted"/>
<keyword evidence="3" id="KW-1185">Reference proteome</keyword>
<organism evidence="2 3">
    <name type="scientific">Babesia microti (strain RI)</name>
    <dbReference type="NCBI Taxonomy" id="1133968"/>
    <lineage>
        <taxon>Eukaryota</taxon>
        <taxon>Sar</taxon>
        <taxon>Alveolata</taxon>
        <taxon>Apicomplexa</taxon>
        <taxon>Aconoidasida</taxon>
        <taxon>Piroplasmida</taxon>
        <taxon>Babesiidae</taxon>
        <taxon>Babesia</taxon>
    </lineage>
</organism>